<evidence type="ECO:0000313" key="14">
    <source>
        <dbReference type="Proteomes" id="UP001201812"/>
    </source>
</evidence>
<reference evidence="13" key="1">
    <citation type="submission" date="2022-01" db="EMBL/GenBank/DDBJ databases">
        <title>Genome Sequence Resource for Two Populations of Ditylenchus destructor, the Migratory Endoparasitic Phytonematode.</title>
        <authorList>
            <person name="Zhang H."/>
            <person name="Lin R."/>
            <person name="Xie B."/>
        </authorList>
    </citation>
    <scope>NUCLEOTIDE SEQUENCE</scope>
    <source>
        <strain evidence="13">BazhouSP</strain>
    </source>
</reference>
<feature type="domain" description="SANT" evidence="12">
    <location>
        <begin position="501"/>
        <end position="553"/>
    </location>
</feature>
<evidence type="ECO:0000256" key="4">
    <source>
        <dbReference type="ARBA" id="ARBA00022771"/>
    </source>
</evidence>
<dbReference type="GO" id="GO:0006357">
    <property type="term" value="P:regulation of transcription by RNA polymerase II"/>
    <property type="evidence" value="ECO:0007669"/>
    <property type="project" value="TreeGrafter"/>
</dbReference>
<sequence>MDMSDSAATPMDIPSGNLNRTVVTAKMKLLEAMPKPKNGASSIKKYVTILPRRATTSFAPLTNKKTITEKSGKQSPTGTKPSEFIADQSSVYPGQPIMMSFRPIYSLNGEAETSNYSTMDTRAKGDPQNDLEELNIEVARRSKVRSPVEIKEAVEPDKMITLIEEDANDDNEGKTNFRSKRTRPFSNRTNNSGDIVRRSKRKINPPNFFAGGSKMEDPKEDSQSVCTNVNPVIIASPMSRRGVIRVGPSFQASPLPESMHYVKESPAYPDRDECLWIPMDKSMQTDTKDFENFCHAARRHQNLPADEAMEVLYHNGYSVIDSLIHLEEYRPRIPLPGWSSEEIDIFNKHMSKGAKRFNIVAKHLPNKTTADTVEYYYRTKKTRCFLADSGVASCPHILMNSVKDPPATPRYECHNCLKDLGRTSSVSGDNRGKKKVPICPACDLYSRITKRHRPFAVHLSSQEKSFASRLKNDVACETTAPNENPPTHPNCYFKQKITSLIRPVVWTDEEISLCVKGFRKYGNNFAAIAAELRNSKTAYDVADFYTENQLIYRLDFMVQLFEKDSIACPPQLQRSKRHINNNNTPDDAPPPKKKYLRLENKNGDSDTCDKSDSDKSVDVKYASNNTVPKNRVLSVVTRNQRKLKDTRIVASIQNQQMDPIIAGSEI</sequence>
<organism evidence="13 14">
    <name type="scientific">Ditylenchus destructor</name>
    <dbReference type="NCBI Taxonomy" id="166010"/>
    <lineage>
        <taxon>Eukaryota</taxon>
        <taxon>Metazoa</taxon>
        <taxon>Ecdysozoa</taxon>
        <taxon>Nematoda</taxon>
        <taxon>Chromadorea</taxon>
        <taxon>Rhabditida</taxon>
        <taxon>Tylenchina</taxon>
        <taxon>Tylenchomorpha</taxon>
        <taxon>Sphaerularioidea</taxon>
        <taxon>Anguinidae</taxon>
        <taxon>Anguininae</taxon>
        <taxon>Ditylenchus</taxon>
    </lineage>
</organism>
<evidence type="ECO:0000256" key="2">
    <source>
        <dbReference type="ARBA" id="ARBA00022491"/>
    </source>
</evidence>
<dbReference type="GO" id="GO:0003714">
    <property type="term" value="F:transcription corepressor activity"/>
    <property type="evidence" value="ECO:0007669"/>
    <property type="project" value="TreeGrafter"/>
</dbReference>
<keyword evidence="4" id="KW-0863">Zinc-finger</keyword>
<feature type="region of interest" description="Disordered" evidence="10">
    <location>
        <begin position="169"/>
        <end position="223"/>
    </location>
</feature>
<feature type="region of interest" description="Disordered" evidence="10">
    <location>
        <begin position="64"/>
        <end position="84"/>
    </location>
</feature>
<dbReference type="InterPro" id="IPR009057">
    <property type="entry name" value="Homeodomain-like_sf"/>
</dbReference>
<dbReference type="SMART" id="SM00717">
    <property type="entry name" value="SANT"/>
    <property type="match status" value="2"/>
</dbReference>
<evidence type="ECO:0000256" key="6">
    <source>
        <dbReference type="ARBA" id="ARBA00023015"/>
    </source>
</evidence>
<feature type="domain" description="ELM2" evidence="11">
    <location>
        <begin position="242"/>
        <end position="330"/>
    </location>
</feature>
<dbReference type="CDD" id="cd00167">
    <property type="entry name" value="SANT"/>
    <property type="match status" value="1"/>
</dbReference>
<dbReference type="PANTHER" id="PTHR16089:SF28">
    <property type="entry name" value="REST COREPRESSOR"/>
    <property type="match status" value="1"/>
</dbReference>
<dbReference type="Gene3D" id="1.10.10.60">
    <property type="entry name" value="Homeodomain-like"/>
    <property type="match status" value="1"/>
</dbReference>
<evidence type="ECO:0000259" key="11">
    <source>
        <dbReference type="PROSITE" id="PS51156"/>
    </source>
</evidence>
<evidence type="ECO:0000256" key="10">
    <source>
        <dbReference type="SAM" id="MobiDB-lite"/>
    </source>
</evidence>
<dbReference type="InterPro" id="IPR051066">
    <property type="entry name" value="Trans_reg/Corepressor"/>
</dbReference>
<protein>
    <submittedName>
        <fullName evidence="13">REST corepressor isoform X3</fullName>
    </submittedName>
</protein>
<evidence type="ECO:0000256" key="5">
    <source>
        <dbReference type="ARBA" id="ARBA00022833"/>
    </source>
</evidence>
<name>A0AAD4R1G4_9BILA</name>
<keyword evidence="5" id="KW-0862">Zinc</keyword>
<dbReference type="GO" id="GO:0008270">
    <property type="term" value="F:zinc ion binding"/>
    <property type="evidence" value="ECO:0007669"/>
    <property type="project" value="UniProtKB-KW"/>
</dbReference>
<dbReference type="InterPro" id="IPR017884">
    <property type="entry name" value="SANT_dom"/>
</dbReference>
<feature type="compositionally biased region" description="Polar residues" evidence="10">
    <location>
        <begin position="184"/>
        <end position="193"/>
    </location>
</feature>
<evidence type="ECO:0000256" key="8">
    <source>
        <dbReference type="ARBA" id="ARBA00023163"/>
    </source>
</evidence>
<feature type="region of interest" description="Disordered" evidence="10">
    <location>
        <begin position="572"/>
        <end position="593"/>
    </location>
</feature>
<evidence type="ECO:0000256" key="3">
    <source>
        <dbReference type="ARBA" id="ARBA00022723"/>
    </source>
</evidence>
<evidence type="ECO:0000256" key="9">
    <source>
        <dbReference type="ARBA" id="ARBA00023242"/>
    </source>
</evidence>
<dbReference type="PROSITE" id="PS51293">
    <property type="entry name" value="SANT"/>
    <property type="match status" value="1"/>
</dbReference>
<dbReference type="SUPFAM" id="SSF46689">
    <property type="entry name" value="Homeodomain-like"/>
    <property type="match status" value="2"/>
</dbReference>
<evidence type="ECO:0000256" key="1">
    <source>
        <dbReference type="ARBA" id="ARBA00004123"/>
    </source>
</evidence>
<keyword evidence="6" id="KW-0805">Transcription regulation</keyword>
<keyword evidence="2" id="KW-0678">Repressor</keyword>
<dbReference type="Pfam" id="PF00249">
    <property type="entry name" value="Myb_DNA-binding"/>
    <property type="match status" value="1"/>
</dbReference>
<dbReference type="PANTHER" id="PTHR16089">
    <property type="entry name" value="REST COREPRESSOR COREST PROTEIN-RELATED"/>
    <property type="match status" value="1"/>
</dbReference>
<keyword evidence="8" id="KW-0804">Transcription</keyword>
<gene>
    <name evidence="13" type="ORF">DdX_07934</name>
</gene>
<keyword evidence="9" id="KW-0539">Nucleus</keyword>
<keyword evidence="3" id="KW-0479">Metal-binding</keyword>
<dbReference type="FunFam" id="1.10.10.60:FF:000012">
    <property type="entry name" value="Metastasis-associated 1 family, member 3"/>
    <property type="match status" value="1"/>
</dbReference>
<comment type="caution">
    <text evidence="13">The sequence shown here is derived from an EMBL/GenBank/DDBJ whole genome shotgun (WGS) entry which is preliminary data.</text>
</comment>
<dbReference type="AlphaFoldDB" id="A0AAD4R1G4"/>
<dbReference type="EMBL" id="JAKKPZ010000011">
    <property type="protein sequence ID" value="KAI1715612.1"/>
    <property type="molecule type" value="Genomic_DNA"/>
</dbReference>
<dbReference type="GO" id="GO:0003677">
    <property type="term" value="F:DNA binding"/>
    <property type="evidence" value="ECO:0007669"/>
    <property type="project" value="UniProtKB-KW"/>
</dbReference>
<dbReference type="InterPro" id="IPR000949">
    <property type="entry name" value="ELM2_dom"/>
</dbReference>
<evidence type="ECO:0000256" key="7">
    <source>
        <dbReference type="ARBA" id="ARBA00023125"/>
    </source>
</evidence>
<dbReference type="SMART" id="SM01189">
    <property type="entry name" value="ELM2"/>
    <property type="match status" value="1"/>
</dbReference>
<dbReference type="Proteomes" id="UP001201812">
    <property type="component" value="Unassembled WGS sequence"/>
</dbReference>
<dbReference type="PROSITE" id="PS51156">
    <property type="entry name" value="ELM2"/>
    <property type="match status" value="1"/>
</dbReference>
<evidence type="ECO:0000313" key="13">
    <source>
        <dbReference type="EMBL" id="KAI1715612.1"/>
    </source>
</evidence>
<evidence type="ECO:0000259" key="12">
    <source>
        <dbReference type="PROSITE" id="PS51293"/>
    </source>
</evidence>
<proteinExistence type="predicted"/>
<comment type="subcellular location">
    <subcellularLocation>
        <location evidence="1">Nucleus</location>
    </subcellularLocation>
</comment>
<dbReference type="Pfam" id="PF01448">
    <property type="entry name" value="ELM2"/>
    <property type="match status" value="1"/>
</dbReference>
<accession>A0AAD4R1G4</accession>
<dbReference type="InterPro" id="IPR001005">
    <property type="entry name" value="SANT/Myb"/>
</dbReference>
<dbReference type="GO" id="GO:0005667">
    <property type="term" value="C:transcription regulator complex"/>
    <property type="evidence" value="ECO:0007669"/>
    <property type="project" value="TreeGrafter"/>
</dbReference>
<dbReference type="GO" id="GO:0000118">
    <property type="term" value="C:histone deacetylase complex"/>
    <property type="evidence" value="ECO:0007669"/>
    <property type="project" value="TreeGrafter"/>
</dbReference>
<dbReference type="Gene3D" id="1.20.58.1880">
    <property type="match status" value="1"/>
</dbReference>
<keyword evidence="14" id="KW-1185">Reference proteome</keyword>
<keyword evidence="7" id="KW-0238">DNA-binding</keyword>